<organism evidence="2">
    <name type="scientific">Arundo donax</name>
    <name type="common">Giant reed</name>
    <name type="synonym">Donax arundinaceus</name>
    <dbReference type="NCBI Taxonomy" id="35708"/>
    <lineage>
        <taxon>Eukaryota</taxon>
        <taxon>Viridiplantae</taxon>
        <taxon>Streptophyta</taxon>
        <taxon>Embryophyta</taxon>
        <taxon>Tracheophyta</taxon>
        <taxon>Spermatophyta</taxon>
        <taxon>Magnoliopsida</taxon>
        <taxon>Liliopsida</taxon>
        <taxon>Poales</taxon>
        <taxon>Poaceae</taxon>
        <taxon>PACMAD clade</taxon>
        <taxon>Arundinoideae</taxon>
        <taxon>Arundineae</taxon>
        <taxon>Arundo</taxon>
    </lineage>
</organism>
<evidence type="ECO:0000256" key="1">
    <source>
        <dbReference type="SAM" id="MobiDB-lite"/>
    </source>
</evidence>
<reference evidence="2" key="2">
    <citation type="journal article" date="2015" name="Data Brief">
        <title>Shoot transcriptome of the giant reed, Arundo donax.</title>
        <authorList>
            <person name="Barrero R.A."/>
            <person name="Guerrero F.D."/>
            <person name="Moolhuijzen P."/>
            <person name="Goolsby J.A."/>
            <person name="Tidwell J."/>
            <person name="Bellgard S.E."/>
            <person name="Bellgard M.I."/>
        </authorList>
    </citation>
    <scope>NUCLEOTIDE SEQUENCE</scope>
    <source>
        <tissue evidence="2">Shoot tissue taken approximately 20 cm above the soil surface</tissue>
    </source>
</reference>
<accession>A0A0A9CYB0</accession>
<evidence type="ECO:0000313" key="2">
    <source>
        <dbReference type="EMBL" id="JAD81324.1"/>
    </source>
</evidence>
<dbReference type="EMBL" id="GBRH01216571">
    <property type="protein sequence ID" value="JAD81324.1"/>
    <property type="molecule type" value="Transcribed_RNA"/>
</dbReference>
<protein>
    <submittedName>
        <fullName evidence="2">Uncharacterized protein</fullName>
    </submittedName>
</protein>
<sequence length="144" mass="15176">MEHQIDGEILKILPVLVGALWVPKLFRLELIKVDVEARHGVPEVPPPRGQHARLHRLPGLHEGHDGVEEAVRQGAQTVRVADEAAAGATCTGPLPFGLKRHGFSLLGAVPQVPQPKPVVGEGGAPTGEDGAARRTAAERAGEDA</sequence>
<name>A0A0A9CYB0_ARUDO</name>
<dbReference type="AlphaFoldDB" id="A0A0A9CYB0"/>
<feature type="compositionally biased region" description="Basic and acidic residues" evidence="1">
    <location>
        <begin position="130"/>
        <end position="144"/>
    </location>
</feature>
<feature type="region of interest" description="Disordered" evidence="1">
    <location>
        <begin position="113"/>
        <end position="144"/>
    </location>
</feature>
<reference evidence="2" key="1">
    <citation type="submission" date="2014-09" db="EMBL/GenBank/DDBJ databases">
        <authorList>
            <person name="Magalhaes I.L.F."/>
            <person name="Oliveira U."/>
            <person name="Santos F.R."/>
            <person name="Vidigal T.H.D.A."/>
            <person name="Brescovit A.D."/>
            <person name="Santos A.J."/>
        </authorList>
    </citation>
    <scope>NUCLEOTIDE SEQUENCE</scope>
    <source>
        <tissue evidence="2">Shoot tissue taken approximately 20 cm above the soil surface</tissue>
    </source>
</reference>
<proteinExistence type="predicted"/>